<proteinExistence type="predicted"/>
<reference evidence="1" key="1">
    <citation type="submission" date="2014-09" db="EMBL/GenBank/DDBJ databases">
        <authorList>
            <person name="Magalhaes I.L.F."/>
            <person name="Oliveira U."/>
            <person name="Santos F.R."/>
            <person name="Vidigal T.H.D.A."/>
            <person name="Brescovit A.D."/>
            <person name="Santos A.J."/>
        </authorList>
    </citation>
    <scope>NUCLEOTIDE SEQUENCE</scope>
    <source>
        <tissue evidence="1">Shoot tissue taken approximately 20 cm above the soil surface</tissue>
    </source>
</reference>
<accession>A0A0A9HLL6</accession>
<name>A0A0A9HLL6_ARUDO</name>
<dbReference type="EMBL" id="GBRH01161162">
    <property type="protein sequence ID" value="JAE36734.1"/>
    <property type="molecule type" value="Transcribed_RNA"/>
</dbReference>
<protein>
    <submittedName>
        <fullName evidence="1">Uncharacterized protein</fullName>
    </submittedName>
</protein>
<reference evidence="1" key="2">
    <citation type="journal article" date="2015" name="Data Brief">
        <title>Shoot transcriptome of the giant reed, Arundo donax.</title>
        <authorList>
            <person name="Barrero R.A."/>
            <person name="Guerrero F.D."/>
            <person name="Moolhuijzen P."/>
            <person name="Goolsby J.A."/>
            <person name="Tidwell J."/>
            <person name="Bellgard S.E."/>
            <person name="Bellgard M.I."/>
        </authorList>
    </citation>
    <scope>NUCLEOTIDE SEQUENCE</scope>
    <source>
        <tissue evidence="1">Shoot tissue taken approximately 20 cm above the soil surface</tissue>
    </source>
</reference>
<organism evidence="1">
    <name type="scientific">Arundo donax</name>
    <name type="common">Giant reed</name>
    <name type="synonym">Donax arundinaceus</name>
    <dbReference type="NCBI Taxonomy" id="35708"/>
    <lineage>
        <taxon>Eukaryota</taxon>
        <taxon>Viridiplantae</taxon>
        <taxon>Streptophyta</taxon>
        <taxon>Embryophyta</taxon>
        <taxon>Tracheophyta</taxon>
        <taxon>Spermatophyta</taxon>
        <taxon>Magnoliopsida</taxon>
        <taxon>Liliopsida</taxon>
        <taxon>Poales</taxon>
        <taxon>Poaceae</taxon>
        <taxon>PACMAD clade</taxon>
        <taxon>Arundinoideae</taxon>
        <taxon>Arundineae</taxon>
        <taxon>Arundo</taxon>
    </lineage>
</organism>
<dbReference type="AlphaFoldDB" id="A0A0A9HLL6"/>
<sequence>MPFFLTLDLPGASKSNKQIVGIFYD</sequence>
<evidence type="ECO:0000313" key="1">
    <source>
        <dbReference type="EMBL" id="JAE36734.1"/>
    </source>
</evidence>